<protein>
    <submittedName>
        <fullName evidence="1">Uncharacterized protein</fullName>
    </submittedName>
</protein>
<reference evidence="1 2" key="1">
    <citation type="submission" date="2024-05" db="EMBL/GenBank/DDBJ databases">
        <authorList>
            <person name="Duchaud E."/>
        </authorList>
    </citation>
    <scope>NUCLEOTIDE SEQUENCE [LARGE SCALE GENOMIC DNA]</scope>
    <source>
        <strain evidence="1">Ena-SAMPLE-TAB-13-05-2024-13:56:06:370-140305</strain>
    </source>
</reference>
<dbReference type="Proteomes" id="UP001497602">
    <property type="component" value="Unassembled WGS sequence"/>
</dbReference>
<gene>
    <name evidence="1" type="ORF">T190115A13A_20213</name>
</gene>
<proteinExistence type="predicted"/>
<evidence type="ECO:0000313" key="1">
    <source>
        <dbReference type="EMBL" id="CAL2106933.1"/>
    </source>
</evidence>
<name>A0ABP1FB58_9FLAO</name>
<accession>A0ABP1FB58</accession>
<dbReference type="EMBL" id="CAXJRC010000022">
    <property type="protein sequence ID" value="CAL2106933.1"/>
    <property type="molecule type" value="Genomic_DNA"/>
</dbReference>
<comment type="caution">
    <text evidence="1">The sequence shown here is derived from an EMBL/GenBank/DDBJ whole genome shotgun (WGS) entry which is preliminary data.</text>
</comment>
<sequence>MKKSILNLGKALGKIEQKEINGGGSCSVRVATYDNNGKYLYSTYYSCKSYNASLAQQ</sequence>
<dbReference type="RefSeq" id="WP_348705385.1">
    <property type="nucleotide sequence ID" value="NZ_CAXIYA010000033.1"/>
</dbReference>
<organism evidence="1 2">
    <name type="scientific">Tenacibaculum vairaonense</name>
    <dbReference type="NCBI Taxonomy" id="3137860"/>
    <lineage>
        <taxon>Bacteria</taxon>
        <taxon>Pseudomonadati</taxon>
        <taxon>Bacteroidota</taxon>
        <taxon>Flavobacteriia</taxon>
        <taxon>Flavobacteriales</taxon>
        <taxon>Flavobacteriaceae</taxon>
        <taxon>Tenacibaculum</taxon>
    </lineage>
</organism>
<keyword evidence="2" id="KW-1185">Reference proteome</keyword>
<evidence type="ECO:0000313" key="2">
    <source>
        <dbReference type="Proteomes" id="UP001497602"/>
    </source>
</evidence>